<proteinExistence type="predicted"/>
<evidence type="ECO:0000313" key="2">
    <source>
        <dbReference type="Proteomes" id="UP000192277"/>
    </source>
</evidence>
<dbReference type="Proteomes" id="UP000192277">
    <property type="component" value="Unassembled WGS sequence"/>
</dbReference>
<sequence>MFERVNCGAVGNQQVTGAILNQYPGAVKLRFYYHTQAISVKKSGVSALLFLVFWNRQFVIA</sequence>
<gene>
    <name evidence="1" type="ORF">A4D02_16235</name>
</gene>
<accession>A0ABX3NPG2</accession>
<organism evidence="1 2">
    <name type="scientific">Niastella koreensis</name>
    <dbReference type="NCBI Taxonomy" id="354356"/>
    <lineage>
        <taxon>Bacteria</taxon>
        <taxon>Pseudomonadati</taxon>
        <taxon>Bacteroidota</taxon>
        <taxon>Chitinophagia</taxon>
        <taxon>Chitinophagales</taxon>
        <taxon>Chitinophagaceae</taxon>
        <taxon>Niastella</taxon>
    </lineage>
</organism>
<reference evidence="1 2" key="1">
    <citation type="submission" date="2016-04" db="EMBL/GenBank/DDBJ databases">
        <authorList>
            <person name="Chen L."/>
            <person name="Zhuang W."/>
            <person name="Wang G."/>
        </authorList>
    </citation>
    <scope>NUCLEOTIDE SEQUENCE [LARGE SCALE GENOMIC DNA]</scope>
    <source>
        <strain evidence="2">GR20</strain>
    </source>
</reference>
<dbReference type="EMBL" id="LWBO01000077">
    <property type="protein sequence ID" value="OQP40459.1"/>
    <property type="molecule type" value="Genomic_DNA"/>
</dbReference>
<keyword evidence="2" id="KW-1185">Reference proteome</keyword>
<name>A0ABX3NPG2_9BACT</name>
<evidence type="ECO:0000313" key="1">
    <source>
        <dbReference type="EMBL" id="OQP40459.1"/>
    </source>
</evidence>
<protein>
    <submittedName>
        <fullName evidence="1">Uncharacterized protein</fullName>
    </submittedName>
</protein>
<comment type="caution">
    <text evidence="1">The sequence shown here is derived from an EMBL/GenBank/DDBJ whole genome shotgun (WGS) entry which is preliminary data.</text>
</comment>